<organism evidence="1 2">
    <name type="scientific">Allacma fusca</name>
    <dbReference type="NCBI Taxonomy" id="39272"/>
    <lineage>
        <taxon>Eukaryota</taxon>
        <taxon>Metazoa</taxon>
        <taxon>Ecdysozoa</taxon>
        <taxon>Arthropoda</taxon>
        <taxon>Hexapoda</taxon>
        <taxon>Collembola</taxon>
        <taxon>Symphypleona</taxon>
        <taxon>Sminthuridae</taxon>
        <taxon>Allacma</taxon>
    </lineage>
</organism>
<keyword evidence="2" id="KW-1185">Reference proteome</keyword>
<evidence type="ECO:0000313" key="1">
    <source>
        <dbReference type="EMBL" id="CAG7817084.1"/>
    </source>
</evidence>
<dbReference type="AlphaFoldDB" id="A0A8J2L7I3"/>
<reference evidence="1" key="1">
    <citation type="submission" date="2021-06" db="EMBL/GenBank/DDBJ databases">
        <authorList>
            <person name="Hodson N. C."/>
            <person name="Mongue J. A."/>
            <person name="Jaron S. K."/>
        </authorList>
    </citation>
    <scope>NUCLEOTIDE SEQUENCE</scope>
</reference>
<evidence type="ECO:0000313" key="2">
    <source>
        <dbReference type="Proteomes" id="UP000708208"/>
    </source>
</evidence>
<dbReference type="OrthoDB" id="5969272at2759"/>
<dbReference type="Proteomes" id="UP000708208">
    <property type="component" value="Unassembled WGS sequence"/>
</dbReference>
<dbReference type="EMBL" id="CAJVCH010385578">
    <property type="protein sequence ID" value="CAG7817084.1"/>
    <property type="molecule type" value="Genomic_DNA"/>
</dbReference>
<gene>
    <name evidence="1" type="ORF">AFUS01_LOCUS27669</name>
</gene>
<comment type="caution">
    <text evidence="1">The sequence shown here is derived from an EMBL/GenBank/DDBJ whole genome shotgun (WGS) entry which is preliminary data.</text>
</comment>
<sequence>MALRGNIAVLRCSVPEDLKDSVSITSWVQDATINIYPNFQT</sequence>
<name>A0A8J2L7I3_9HEXA</name>
<proteinExistence type="predicted"/>
<accession>A0A8J2L7I3</accession>
<feature type="non-terminal residue" evidence="1">
    <location>
        <position position="1"/>
    </location>
</feature>
<protein>
    <submittedName>
        <fullName evidence="1">Uncharacterized protein</fullName>
    </submittedName>
</protein>